<feature type="region of interest" description="Disordered" evidence="1">
    <location>
        <begin position="1"/>
        <end position="21"/>
    </location>
</feature>
<reference evidence="2" key="1">
    <citation type="journal article" date="2023" name="Science">
        <title>Genome structures resolve the early diversification of teleost fishes.</title>
        <authorList>
            <person name="Parey E."/>
            <person name="Louis A."/>
            <person name="Montfort J."/>
            <person name="Bouchez O."/>
            <person name="Roques C."/>
            <person name="Iampietro C."/>
            <person name="Lluch J."/>
            <person name="Castinel A."/>
            <person name="Donnadieu C."/>
            <person name="Desvignes T."/>
            <person name="Floi Bucao C."/>
            <person name="Jouanno E."/>
            <person name="Wen M."/>
            <person name="Mejri S."/>
            <person name="Dirks R."/>
            <person name="Jansen H."/>
            <person name="Henkel C."/>
            <person name="Chen W.J."/>
            <person name="Zahm M."/>
            <person name="Cabau C."/>
            <person name="Klopp C."/>
            <person name="Thompson A.W."/>
            <person name="Robinson-Rechavi M."/>
            <person name="Braasch I."/>
            <person name="Lecointre G."/>
            <person name="Bobe J."/>
            <person name="Postlethwait J.H."/>
            <person name="Berthelot C."/>
            <person name="Roest Crollius H."/>
            <person name="Guiguen Y."/>
        </authorList>
    </citation>
    <scope>NUCLEOTIDE SEQUENCE</scope>
    <source>
        <strain evidence="2">WJC10195</strain>
    </source>
</reference>
<name>A0A9Q1ET27_SYNKA</name>
<accession>A0A9Q1ET27</accession>
<comment type="caution">
    <text evidence="2">The sequence shown here is derived from an EMBL/GenBank/DDBJ whole genome shotgun (WGS) entry which is preliminary data.</text>
</comment>
<evidence type="ECO:0000313" key="3">
    <source>
        <dbReference type="Proteomes" id="UP001152622"/>
    </source>
</evidence>
<protein>
    <submittedName>
        <fullName evidence="2">Uncharacterized protein</fullName>
    </submittedName>
</protein>
<sequence length="81" mass="8988">MKREKPAAFTSSRPQKGPNCHTGLRILLSSRSPLIALAEGEFASGCRSDTDRFHRCMPSSERRSHPSWDSERTGLLNCPAC</sequence>
<dbReference type="AlphaFoldDB" id="A0A9Q1ET27"/>
<dbReference type="Proteomes" id="UP001152622">
    <property type="component" value="Chromosome 13"/>
</dbReference>
<dbReference type="EMBL" id="JAINUF010000013">
    <property type="protein sequence ID" value="KAJ8344525.1"/>
    <property type="molecule type" value="Genomic_DNA"/>
</dbReference>
<proteinExistence type="predicted"/>
<evidence type="ECO:0000256" key="1">
    <source>
        <dbReference type="SAM" id="MobiDB-lite"/>
    </source>
</evidence>
<feature type="region of interest" description="Disordered" evidence="1">
    <location>
        <begin position="57"/>
        <end position="81"/>
    </location>
</feature>
<organism evidence="2 3">
    <name type="scientific">Synaphobranchus kaupii</name>
    <name type="common">Kaup's arrowtooth eel</name>
    <dbReference type="NCBI Taxonomy" id="118154"/>
    <lineage>
        <taxon>Eukaryota</taxon>
        <taxon>Metazoa</taxon>
        <taxon>Chordata</taxon>
        <taxon>Craniata</taxon>
        <taxon>Vertebrata</taxon>
        <taxon>Euteleostomi</taxon>
        <taxon>Actinopterygii</taxon>
        <taxon>Neopterygii</taxon>
        <taxon>Teleostei</taxon>
        <taxon>Anguilliformes</taxon>
        <taxon>Synaphobranchidae</taxon>
        <taxon>Synaphobranchus</taxon>
    </lineage>
</organism>
<keyword evidence="3" id="KW-1185">Reference proteome</keyword>
<gene>
    <name evidence="2" type="ORF">SKAU_G00318540</name>
</gene>
<evidence type="ECO:0000313" key="2">
    <source>
        <dbReference type="EMBL" id="KAJ8344525.1"/>
    </source>
</evidence>
<feature type="compositionally biased region" description="Basic and acidic residues" evidence="1">
    <location>
        <begin position="57"/>
        <end position="72"/>
    </location>
</feature>